<dbReference type="AlphaFoldDB" id="A0A7Y6M409"/>
<dbReference type="RefSeq" id="WP_175590461.1">
    <property type="nucleotide sequence ID" value="NZ_JABWGN010000006.1"/>
</dbReference>
<dbReference type="Gene3D" id="1.25.40.10">
    <property type="entry name" value="Tetratricopeptide repeat domain"/>
    <property type="match status" value="3"/>
</dbReference>
<sequence>MGLAGSRAEKAAARGEEHRLAGRHEAAIEEFTRAIDLVPGYTYALGSRGQALSAMGHIEAALADFDRAVELDPDLGWVYVERGRTLADAGRKQEALADYDRVIALFPEDAAAHTARGDLLWHDPEAAVAAYSRAIEIDPDDSFWALVGRATLHRLDERLEEALADLDRAVELNADVSYVFSERGQVNRRLKRYEQALADLDLAIELDPDDSDSYTERAQVKYELERLEEALADVNVALAAAPDDSESLELRGILHMVAGRPATAVADLDRAIELDPEALLAVMIRGQAHEQLRLHDAAYADFSRAIELGLDDADTYVSRGDAALRCHRAEDARADADLALERDPDHFDALLLRGLANWILGRLFEAHIDLMRADRLSPGSPVIARCIEEIRPTLDGQMEELLMTTFAEMVADSARELVAAGTADEETRTTEAADFAAMVYGLRDADEADMEDAAVVETRLARDPEDPFALAVRAVLHHSAGRHDAALADLDAILRAEPAAWWAAALRRTVDSGDEGRQEEVGDLTWAYRLGVLGLPPSVEVVCAMAVTGGAELVRTVFPAGSRTMLDLLGDLGVDPQEQ</sequence>
<dbReference type="InterPro" id="IPR011990">
    <property type="entry name" value="TPR-like_helical_dom_sf"/>
</dbReference>
<dbReference type="Proteomes" id="UP000586042">
    <property type="component" value="Unassembled WGS sequence"/>
</dbReference>
<proteinExistence type="predicted"/>
<keyword evidence="4" id="KW-0175">Coiled coil</keyword>
<reference evidence="5 6" key="1">
    <citation type="submission" date="2020-06" db="EMBL/GenBank/DDBJ databases">
        <title>Nonomuraea sp. SMC257, a novel actinomycete isolated from soil.</title>
        <authorList>
            <person name="Chanama M."/>
        </authorList>
    </citation>
    <scope>NUCLEOTIDE SEQUENCE [LARGE SCALE GENOMIC DNA]</scope>
    <source>
        <strain evidence="5 6">SMC257</strain>
    </source>
</reference>
<dbReference type="InterPro" id="IPR050498">
    <property type="entry name" value="Ycf3"/>
</dbReference>
<keyword evidence="6" id="KW-1185">Reference proteome</keyword>
<dbReference type="SUPFAM" id="SSF48452">
    <property type="entry name" value="TPR-like"/>
    <property type="match status" value="3"/>
</dbReference>
<feature type="repeat" description="TPR" evidence="3">
    <location>
        <begin position="76"/>
        <end position="109"/>
    </location>
</feature>
<dbReference type="PANTHER" id="PTHR44858">
    <property type="entry name" value="TETRATRICOPEPTIDE REPEAT PROTEIN 6"/>
    <property type="match status" value="1"/>
</dbReference>
<feature type="repeat" description="TPR" evidence="3">
    <location>
        <begin position="8"/>
        <end position="41"/>
    </location>
</feature>
<evidence type="ECO:0000313" key="5">
    <source>
        <dbReference type="EMBL" id="NUW33005.1"/>
    </source>
</evidence>
<feature type="repeat" description="TPR" evidence="3">
    <location>
        <begin position="42"/>
        <end position="75"/>
    </location>
</feature>
<dbReference type="SMART" id="SM00028">
    <property type="entry name" value="TPR"/>
    <property type="match status" value="11"/>
</dbReference>
<evidence type="ECO:0000256" key="3">
    <source>
        <dbReference type="PROSITE-ProRule" id="PRU00339"/>
    </source>
</evidence>
<feature type="coiled-coil region" evidence="4">
    <location>
        <begin position="152"/>
        <end position="237"/>
    </location>
</feature>
<dbReference type="Pfam" id="PF13432">
    <property type="entry name" value="TPR_16"/>
    <property type="match status" value="5"/>
</dbReference>
<evidence type="ECO:0000313" key="6">
    <source>
        <dbReference type="Proteomes" id="UP000586042"/>
    </source>
</evidence>
<evidence type="ECO:0000256" key="4">
    <source>
        <dbReference type="SAM" id="Coils"/>
    </source>
</evidence>
<evidence type="ECO:0000256" key="2">
    <source>
        <dbReference type="ARBA" id="ARBA00022803"/>
    </source>
</evidence>
<dbReference type="PROSITE" id="PS50005">
    <property type="entry name" value="TPR"/>
    <property type="match status" value="5"/>
</dbReference>
<organism evidence="5 6">
    <name type="scientific">Nonomuraea montanisoli</name>
    <dbReference type="NCBI Taxonomy" id="2741721"/>
    <lineage>
        <taxon>Bacteria</taxon>
        <taxon>Bacillati</taxon>
        <taxon>Actinomycetota</taxon>
        <taxon>Actinomycetes</taxon>
        <taxon>Streptosporangiales</taxon>
        <taxon>Streptosporangiaceae</taxon>
        <taxon>Nonomuraea</taxon>
    </lineage>
</organism>
<gene>
    <name evidence="5" type="ORF">HTZ77_16400</name>
</gene>
<comment type="caution">
    <text evidence="5">The sequence shown here is derived from an EMBL/GenBank/DDBJ whole genome shotgun (WGS) entry which is preliminary data.</text>
</comment>
<accession>A0A7Y6M409</accession>
<dbReference type="PANTHER" id="PTHR44858:SF1">
    <property type="entry name" value="UDP-N-ACETYLGLUCOSAMINE--PEPTIDE N-ACETYLGLUCOSAMINYLTRANSFERASE SPINDLY-RELATED"/>
    <property type="match status" value="1"/>
</dbReference>
<dbReference type="InterPro" id="IPR019734">
    <property type="entry name" value="TPR_rpt"/>
</dbReference>
<keyword evidence="1" id="KW-0677">Repeat</keyword>
<keyword evidence="2 3" id="KW-0802">TPR repeat</keyword>
<dbReference type="EMBL" id="JABWGN010000006">
    <property type="protein sequence ID" value="NUW33005.1"/>
    <property type="molecule type" value="Genomic_DNA"/>
</dbReference>
<feature type="repeat" description="TPR" evidence="3">
    <location>
        <begin position="245"/>
        <end position="278"/>
    </location>
</feature>
<protein>
    <submittedName>
        <fullName evidence="5">Tetratricopeptide repeat protein</fullName>
    </submittedName>
</protein>
<name>A0A7Y6M409_9ACTN</name>
<feature type="repeat" description="TPR" evidence="3">
    <location>
        <begin position="177"/>
        <end position="210"/>
    </location>
</feature>
<evidence type="ECO:0000256" key="1">
    <source>
        <dbReference type="ARBA" id="ARBA00022737"/>
    </source>
</evidence>